<name>A0ACC0YRC7_9ROSI</name>
<reference evidence="2" key="1">
    <citation type="journal article" date="2023" name="G3 (Bethesda)">
        <title>Genome assembly and association tests identify interacting loci associated with vigor, precocity, and sex in interspecific pistachio rootstocks.</title>
        <authorList>
            <person name="Palmer W."/>
            <person name="Jacygrad E."/>
            <person name="Sagayaradj S."/>
            <person name="Cavanaugh K."/>
            <person name="Han R."/>
            <person name="Bertier L."/>
            <person name="Beede B."/>
            <person name="Kafkas S."/>
            <person name="Golino D."/>
            <person name="Preece J."/>
            <person name="Michelmore R."/>
        </authorList>
    </citation>
    <scope>NUCLEOTIDE SEQUENCE [LARGE SCALE GENOMIC DNA]</scope>
</reference>
<evidence type="ECO:0000313" key="2">
    <source>
        <dbReference type="Proteomes" id="UP001163603"/>
    </source>
</evidence>
<gene>
    <name evidence="1" type="ORF">Pint_27558</name>
</gene>
<organism evidence="1 2">
    <name type="scientific">Pistacia integerrima</name>
    <dbReference type="NCBI Taxonomy" id="434235"/>
    <lineage>
        <taxon>Eukaryota</taxon>
        <taxon>Viridiplantae</taxon>
        <taxon>Streptophyta</taxon>
        <taxon>Embryophyta</taxon>
        <taxon>Tracheophyta</taxon>
        <taxon>Spermatophyta</taxon>
        <taxon>Magnoliopsida</taxon>
        <taxon>eudicotyledons</taxon>
        <taxon>Gunneridae</taxon>
        <taxon>Pentapetalae</taxon>
        <taxon>rosids</taxon>
        <taxon>malvids</taxon>
        <taxon>Sapindales</taxon>
        <taxon>Anacardiaceae</taxon>
        <taxon>Pistacia</taxon>
    </lineage>
</organism>
<proteinExistence type="predicted"/>
<protein>
    <submittedName>
        <fullName evidence="1">Uncharacterized protein</fullName>
    </submittedName>
</protein>
<keyword evidence="2" id="KW-1185">Reference proteome</keyword>
<sequence length="916" mass="102697">MEFTKETPFLLAHKIQSSPRHNYQLFADIFKSCAAGFNTKLGKALHSYAIKLGHISCQVVSKALLNMYAKCALVDDCKKLFGQMGTLDPVVWNIVLSGFASSRGYDDQVMRLFYNMHFSNQPKPNSVTVAIVLPVCARLGNIRGGKSVHGFVIKSGLQAQTLVGNALVSMYAKCGLVHKDAYSVFGSIKDKDVVSWNAIISGFSENKLITNALRLFSWMLRGSVEPNYATIVNILPICASLDKSAGYCIGRETHCYVLRRAELISNVSVCNALLSFYLRVGQMEVAELLFRRMKSRDLVSWNAIIAGYASNGEWLKALNFFCELISVEMIRPDSVTFVSILPACAYLLNLKVGKEIHGYYLRHPYLDEDATVGNALVNFYAKCNEIEAAYQTFLLISRKDLISWNSILDAFSESGYDIQFLNLLHSMHWEGIRPDSITILTIVHFCAIVLSVNMVKETHGYSIKAGLLSGDIEPNVGNAILDAYAKCGNMDYALSIFHSLAEKQNLVTLNSMISGYVNCGSYDEAYMIFKRMSTMDITTWNLMIRAYADSNCPDQALSLFLQLQVQGLKPDAMTIMSLLPVCSQMASVHLLRQCHGYVIRACFNDVRLEGSLVDLYAKCGSIGSAYKIFQSNIQKDLVMFTAMVGGYAMHGMGEEALKVFSQILELGVKPDHVVITAVLFACSHTGLVDEGLKIFHSIEKVYGIKPTTEQYACVVDLLARVGRINEAYSFVTSMPIEANANIWGTLLGACRTHHEVELGGVVANRLFEIEANNIGNYVVMSNLYAANARWDGVMEIRKLMKTRDLKKPAGCSWIEVERRKNVFIAVQIILDYIALNLEKWNPFCPMAFRLDISGKFQKSWYAFLVQRVEMDRDYPFFYLLKQHGMLLKVVHWGAEPDFSSLHHIFAYGWKSIFQQR</sequence>
<accession>A0ACC0YRC7</accession>
<dbReference type="Proteomes" id="UP001163603">
    <property type="component" value="Chromosome 5"/>
</dbReference>
<comment type="caution">
    <text evidence="1">The sequence shown here is derived from an EMBL/GenBank/DDBJ whole genome shotgun (WGS) entry which is preliminary data.</text>
</comment>
<evidence type="ECO:0000313" key="1">
    <source>
        <dbReference type="EMBL" id="KAJ0040053.1"/>
    </source>
</evidence>
<dbReference type="EMBL" id="CM047740">
    <property type="protein sequence ID" value="KAJ0040053.1"/>
    <property type="molecule type" value="Genomic_DNA"/>
</dbReference>